<dbReference type="PANTHER" id="PTHR21708:SF26">
    <property type="entry name" value="2-DEHYDROPANTOATE 2-REDUCTASE"/>
    <property type="match status" value="1"/>
</dbReference>
<keyword evidence="2 4" id="KW-0521">NADP</keyword>
<sequence length="309" mass="33778">MMKYVIMGSGGTGASIGGFLANAGHDVTLIARGNHLNAICQHGLILHSDKLGEITLKNIKAMTTDEYISSGEKADVIFVAVKGYSINEIIPFLQKASDTHTIIIPILNIYGTGRYLAEKLPQTNVLEGCIYIVAYISAPGEITQSGDIFRIVYGTRGPSSLKAQLLQIKQDLENSGIKVVLSENIADDTFRKFTFVSPFAAAAAYYDINAGAIQQKGKEQDLFIALTKDCMAIAEAYNIKLPEDIMDINLKIMYAVTPDTTASMQKDLARGHQSEMDGLIFEIVRMARQKNITVPAYEKVASHFGFKIN</sequence>
<comment type="caution">
    <text evidence="7">The sequence shown here is derived from an EMBL/GenBank/DDBJ whole genome shotgun (WGS) entry which is preliminary data.</text>
</comment>
<dbReference type="NCBIfam" id="TIGR00745">
    <property type="entry name" value="apbA_panE"/>
    <property type="match status" value="1"/>
</dbReference>
<dbReference type="Pfam" id="PF08546">
    <property type="entry name" value="ApbA_C"/>
    <property type="match status" value="1"/>
</dbReference>
<comment type="catalytic activity">
    <reaction evidence="4">
        <text>(R)-pantoate + NADP(+) = 2-dehydropantoate + NADPH + H(+)</text>
        <dbReference type="Rhea" id="RHEA:16233"/>
        <dbReference type="ChEBI" id="CHEBI:11561"/>
        <dbReference type="ChEBI" id="CHEBI:15378"/>
        <dbReference type="ChEBI" id="CHEBI:15980"/>
        <dbReference type="ChEBI" id="CHEBI:57783"/>
        <dbReference type="ChEBI" id="CHEBI:58349"/>
        <dbReference type="EC" id="1.1.1.169"/>
    </reaction>
</comment>
<dbReference type="InterPro" id="IPR036291">
    <property type="entry name" value="NAD(P)-bd_dom_sf"/>
</dbReference>
<evidence type="ECO:0000259" key="5">
    <source>
        <dbReference type="Pfam" id="PF02558"/>
    </source>
</evidence>
<dbReference type="GO" id="GO:0008677">
    <property type="term" value="F:2-dehydropantoate 2-reductase activity"/>
    <property type="evidence" value="ECO:0007669"/>
    <property type="project" value="UniProtKB-EC"/>
</dbReference>
<evidence type="ECO:0000259" key="6">
    <source>
        <dbReference type="Pfam" id="PF08546"/>
    </source>
</evidence>
<evidence type="ECO:0000256" key="4">
    <source>
        <dbReference type="RuleBase" id="RU362068"/>
    </source>
</evidence>
<reference evidence="7" key="2">
    <citation type="submission" date="2021-09" db="EMBL/GenBank/DDBJ databases">
        <authorList>
            <person name="Gilroy R."/>
        </authorList>
    </citation>
    <scope>NUCLEOTIDE SEQUENCE</scope>
    <source>
        <strain evidence="7">7318</strain>
    </source>
</reference>
<name>A0A921HL25_9FIRM</name>
<feature type="domain" description="Ketopantoate reductase C-terminal" evidence="6">
    <location>
        <begin position="184"/>
        <end position="302"/>
    </location>
</feature>
<dbReference type="InterPro" id="IPR013328">
    <property type="entry name" value="6PGD_dom2"/>
</dbReference>
<dbReference type="GO" id="GO:0005737">
    <property type="term" value="C:cytoplasm"/>
    <property type="evidence" value="ECO:0007669"/>
    <property type="project" value="TreeGrafter"/>
</dbReference>
<dbReference type="GO" id="GO:0015940">
    <property type="term" value="P:pantothenate biosynthetic process"/>
    <property type="evidence" value="ECO:0007669"/>
    <property type="project" value="UniProtKB-KW"/>
</dbReference>
<protein>
    <recommendedName>
        <fullName evidence="4">2-dehydropantoate 2-reductase</fullName>
        <ecNumber evidence="4">1.1.1.169</ecNumber>
    </recommendedName>
    <alternativeName>
        <fullName evidence="4">Ketopantoate reductase</fullName>
    </alternativeName>
</protein>
<dbReference type="InterPro" id="IPR003710">
    <property type="entry name" value="ApbA"/>
</dbReference>
<evidence type="ECO:0000313" key="8">
    <source>
        <dbReference type="Proteomes" id="UP000780768"/>
    </source>
</evidence>
<comment type="function">
    <text evidence="4">Catalyzes the NADPH-dependent reduction of ketopantoate into pantoic acid.</text>
</comment>
<feature type="domain" description="Ketopantoate reductase N-terminal" evidence="5">
    <location>
        <begin position="5"/>
        <end position="155"/>
    </location>
</feature>
<accession>A0A921HL25</accession>
<dbReference type="InterPro" id="IPR013752">
    <property type="entry name" value="KPA_reductase"/>
</dbReference>
<dbReference type="Gene3D" id="1.10.1040.10">
    <property type="entry name" value="N-(1-d-carboxylethyl)-l-norvaline Dehydrogenase, domain 2"/>
    <property type="match status" value="1"/>
</dbReference>
<dbReference type="Pfam" id="PF02558">
    <property type="entry name" value="ApbA"/>
    <property type="match status" value="1"/>
</dbReference>
<dbReference type="AlphaFoldDB" id="A0A921HL25"/>
<keyword evidence="4" id="KW-0566">Pantothenate biosynthesis</keyword>
<dbReference type="InterPro" id="IPR013332">
    <property type="entry name" value="KPR_N"/>
</dbReference>
<gene>
    <name evidence="7" type="ORF">K8V65_00400</name>
</gene>
<evidence type="ECO:0000313" key="7">
    <source>
        <dbReference type="EMBL" id="HJF84113.1"/>
    </source>
</evidence>
<reference evidence="7" key="1">
    <citation type="journal article" date="2021" name="PeerJ">
        <title>Extensive microbial diversity within the chicken gut microbiome revealed by metagenomics and culture.</title>
        <authorList>
            <person name="Gilroy R."/>
            <person name="Ravi A."/>
            <person name="Getino M."/>
            <person name="Pursley I."/>
            <person name="Horton D.L."/>
            <person name="Alikhan N.F."/>
            <person name="Baker D."/>
            <person name="Gharbi K."/>
            <person name="Hall N."/>
            <person name="Watson M."/>
            <person name="Adriaenssens E.M."/>
            <person name="Foster-Nyarko E."/>
            <person name="Jarju S."/>
            <person name="Secka A."/>
            <person name="Antonio M."/>
            <person name="Oren A."/>
            <person name="Chaudhuri R.R."/>
            <person name="La Ragione R."/>
            <person name="Hildebrand F."/>
            <person name="Pallen M.J."/>
        </authorList>
    </citation>
    <scope>NUCLEOTIDE SEQUENCE</scope>
    <source>
        <strain evidence="7">7318</strain>
    </source>
</reference>
<evidence type="ECO:0000256" key="1">
    <source>
        <dbReference type="ARBA" id="ARBA00007870"/>
    </source>
</evidence>
<organism evidence="7 8">
    <name type="scientific">Megamonas hypermegale</name>
    <dbReference type="NCBI Taxonomy" id="158847"/>
    <lineage>
        <taxon>Bacteria</taxon>
        <taxon>Bacillati</taxon>
        <taxon>Bacillota</taxon>
        <taxon>Negativicutes</taxon>
        <taxon>Selenomonadales</taxon>
        <taxon>Selenomonadaceae</taxon>
        <taxon>Megamonas</taxon>
    </lineage>
</organism>
<dbReference type="Gene3D" id="3.40.50.720">
    <property type="entry name" value="NAD(P)-binding Rossmann-like Domain"/>
    <property type="match status" value="1"/>
</dbReference>
<dbReference type="EC" id="1.1.1.169" evidence="4"/>
<evidence type="ECO:0000256" key="2">
    <source>
        <dbReference type="ARBA" id="ARBA00022857"/>
    </source>
</evidence>
<comment type="similarity">
    <text evidence="1 4">Belongs to the ketopantoate reductase family.</text>
</comment>
<dbReference type="Proteomes" id="UP000780768">
    <property type="component" value="Unassembled WGS sequence"/>
</dbReference>
<proteinExistence type="inferred from homology"/>
<dbReference type="EMBL" id="DYVR01000010">
    <property type="protein sequence ID" value="HJF84113.1"/>
    <property type="molecule type" value="Genomic_DNA"/>
</dbReference>
<comment type="pathway">
    <text evidence="4">Cofactor biosynthesis; (R)-pantothenate biosynthesis; (R)-pantoate from 3-methyl-2-oxobutanoate: step 2/2.</text>
</comment>
<keyword evidence="3 4" id="KW-0560">Oxidoreductase</keyword>
<dbReference type="PANTHER" id="PTHR21708">
    <property type="entry name" value="PROBABLE 2-DEHYDROPANTOATE 2-REDUCTASE"/>
    <property type="match status" value="1"/>
</dbReference>
<dbReference type="SUPFAM" id="SSF51735">
    <property type="entry name" value="NAD(P)-binding Rossmann-fold domains"/>
    <property type="match status" value="1"/>
</dbReference>
<dbReference type="SUPFAM" id="SSF48179">
    <property type="entry name" value="6-phosphogluconate dehydrogenase C-terminal domain-like"/>
    <property type="match status" value="1"/>
</dbReference>
<evidence type="ECO:0000256" key="3">
    <source>
        <dbReference type="ARBA" id="ARBA00023002"/>
    </source>
</evidence>
<dbReference type="InterPro" id="IPR008927">
    <property type="entry name" value="6-PGluconate_DH-like_C_sf"/>
</dbReference>
<dbReference type="InterPro" id="IPR051402">
    <property type="entry name" value="KPR-Related"/>
</dbReference>